<evidence type="ECO:0000256" key="5">
    <source>
        <dbReference type="ARBA" id="ARBA00022989"/>
    </source>
</evidence>
<dbReference type="Gene3D" id="1.20.120.1760">
    <property type="match status" value="1"/>
</dbReference>
<protein>
    <recommendedName>
        <fullName evidence="10">cardiolipin synthase (CMP-forming)</fullName>
        <ecNumber evidence="10">2.7.8.41</ecNumber>
    </recommendedName>
</protein>
<dbReference type="InterPro" id="IPR050324">
    <property type="entry name" value="CDP-alcohol_PTase-I"/>
</dbReference>
<evidence type="ECO:0000256" key="2">
    <source>
        <dbReference type="ARBA" id="ARBA00022516"/>
    </source>
</evidence>
<keyword evidence="3" id="KW-0808">Transferase</keyword>
<evidence type="ECO:0000256" key="9">
    <source>
        <dbReference type="ARBA" id="ARBA00023264"/>
    </source>
</evidence>
<dbReference type="Pfam" id="PF01066">
    <property type="entry name" value="CDP-OH_P_transf"/>
    <property type="match status" value="1"/>
</dbReference>
<keyword evidence="2" id="KW-0444">Lipid biosynthesis</keyword>
<comment type="caution">
    <text evidence="13">The sequence shown here is derived from an EMBL/GenBank/DDBJ whole genome shotgun (WGS) entry which is preliminary data.</text>
</comment>
<evidence type="ECO:0000313" key="14">
    <source>
        <dbReference type="Proteomes" id="UP001187531"/>
    </source>
</evidence>
<keyword evidence="6" id="KW-0443">Lipid metabolism</keyword>
<dbReference type="PANTHER" id="PTHR14269:SF60">
    <property type="entry name" value="CARDIOLIPIN SYNTHASE (CMP-FORMING)"/>
    <property type="match status" value="1"/>
</dbReference>
<dbReference type="EC" id="2.7.8.41" evidence="10"/>
<comment type="catalytic activity">
    <reaction evidence="11">
        <text>a CDP-1,2-diacyl-sn-glycerol + a 1,2-diacyl-sn-glycero-3-phospho-(1'-sn-glycerol) = a cardiolipin + CMP + H(+)</text>
        <dbReference type="Rhea" id="RHEA:32931"/>
        <dbReference type="ChEBI" id="CHEBI:15378"/>
        <dbReference type="ChEBI" id="CHEBI:58332"/>
        <dbReference type="ChEBI" id="CHEBI:60377"/>
        <dbReference type="ChEBI" id="CHEBI:62237"/>
        <dbReference type="ChEBI" id="CHEBI:64716"/>
        <dbReference type="EC" id="2.7.8.41"/>
    </reaction>
</comment>
<dbReference type="EMBL" id="JAVRJZ010000020">
    <property type="protein sequence ID" value="KAK2706225.1"/>
    <property type="molecule type" value="Genomic_DNA"/>
</dbReference>
<evidence type="ECO:0000256" key="11">
    <source>
        <dbReference type="ARBA" id="ARBA00047433"/>
    </source>
</evidence>
<keyword evidence="8" id="KW-0594">Phospholipid biosynthesis</keyword>
<dbReference type="GO" id="GO:0016020">
    <property type="term" value="C:membrane"/>
    <property type="evidence" value="ECO:0007669"/>
    <property type="project" value="UniProtKB-SubCell"/>
</dbReference>
<dbReference type="GO" id="GO:0005739">
    <property type="term" value="C:mitochondrion"/>
    <property type="evidence" value="ECO:0007669"/>
    <property type="project" value="TreeGrafter"/>
</dbReference>
<feature type="transmembrane region" description="Helical" evidence="12">
    <location>
        <begin position="235"/>
        <end position="253"/>
    </location>
</feature>
<reference evidence="13" key="1">
    <citation type="submission" date="2023-07" db="EMBL/GenBank/DDBJ databases">
        <title>Chromosome-level genome assembly of Artemia franciscana.</title>
        <authorList>
            <person name="Jo E."/>
        </authorList>
    </citation>
    <scope>NUCLEOTIDE SEQUENCE</scope>
    <source>
        <tissue evidence="13">Whole body</tissue>
    </source>
</reference>
<evidence type="ECO:0000256" key="10">
    <source>
        <dbReference type="ARBA" id="ARBA00039001"/>
    </source>
</evidence>
<comment type="subcellular location">
    <subcellularLocation>
        <location evidence="1">Membrane</location>
        <topology evidence="1">Multi-pass membrane protein</topology>
    </subcellularLocation>
</comment>
<evidence type="ECO:0000256" key="8">
    <source>
        <dbReference type="ARBA" id="ARBA00023209"/>
    </source>
</evidence>
<keyword evidence="9" id="KW-1208">Phospholipid metabolism</keyword>
<dbReference type="PANTHER" id="PTHR14269">
    <property type="entry name" value="CDP-DIACYLGLYCEROL--GLYCEROL-3-PHOSPHATE 3-PHOSPHATIDYLTRANSFERASE-RELATED"/>
    <property type="match status" value="1"/>
</dbReference>
<evidence type="ECO:0000256" key="1">
    <source>
        <dbReference type="ARBA" id="ARBA00004141"/>
    </source>
</evidence>
<dbReference type="GO" id="GO:0043337">
    <property type="term" value="F:cardiolipin synthase (CMP-forming)"/>
    <property type="evidence" value="ECO:0007669"/>
    <property type="project" value="UniProtKB-EC"/>
</dbReference>
<keyword evidence="4 12" id="KW-0812">Transmembrane</keyword>
<proteinExistence type="predicted"/>
<evidence type="ECO:0000313" key="13">
    <source>
        <dbReference type="EMBL" id="KAK2706225.1"/>
    </source>
</evidence>
<evidence type="ECO:0000256" key="4">
    <source>
        <dbReference type="ARBA" id="ARBA00022692"/>
    </source>
</evidence>
<keyword evidence="5 12" id="KW-1133">Transmembrane helix</keyword>
<evidence type="ECO:0000256" key="12">
    <source>
        <dbReference type="SAM" id="Phobius"/>
    </source>
</evidence>
<dbReference type="InterPro" id="IPR000462">
    <property type="entry name" value="CDP-OH_P_trans"/>
</dbReference>
<name>A0AA88H6Q1_ARTSF</name>
<keyword evidence="14" id="KW-1185">Reference proteome</keyword>
<dbReference type="InterPro" id="IPR043130">
    <property type="entry name" value="CDP-OH_PTrfase_TM_dom"/>
</dbReference>
<dbReference type="Proteomes" id="UP001187531">
    <property type="component" value="Unassembled WGS sequence"/>
</dbReference>
<dbReference type="GO" id="GO:0032049">
    <property type="term" value="P:cardiolipin biosynthetic process"/>
    <property type="evidence" value="ECO:0007669"/>
    <property type="project" value="TreeGrafter"/>
</dbReference>
<evidence type="ECO:0000256" key="6">
    <source>
        <dbReference type="ARBA" id="ARBA00023098"/>
    </source>
</evidence>
<feature type="transmembrane region" description="Helical" evidence="12">
    <location>
        <begin position="139"/>
        <end position="163"/>
    </location>
</feature>
<dbReference type="AlphaFoldDB" id="A0AA88H6Q1"/>
<evidence type="ECO:0000256" key="3">
    <source>
        <dbReference type="ARBA" id="ARBA00022679"/>
    </source>
</evidence>
<gene>
    <name evidence="13" type="ORF">QYM36_016308</name>
</gene>
<evidence type="ECO:0000256" key="7">
    <source>
        <dbReference type="ARBA" id="ARBA00023136"/>
    </source>
</evidence>
<accession>A0AA88H6Q1</accession>
<sequence>MALAICTFSRIANITSCTWTKCEKTSYNILEILSVRRRNPTTQSSRKCAKFCSETTKSKKLHIKLKKEDIMTIPNVLSMGRIISTPFLGYLIVNCQYEYAVSLLVVAGITDALDGWIARNFPSQASVLGSALDPLADKLLVGTLVISLFLNGDLPAFLTYLILGRDTLLMAAGFVLRYKSLEPPITLARYFDLGKPSVQLAPTVISKVNTALQLGTLALTLSGGLWSPVKPYLPYAWYATAGTTIASALSYVFQKNTYKYMSKK</sequence>
<keyword evidence="7 12" id="KW-0472">Membrane</keyword>
<organism evidence="13 14">
    <name type="scientific">Artemia franciscana</name>
    <name type="common">Brine shrimp</name>
    <name type="synonym">Artemia sanfranciscana</name>
    <dbReference type="NCBI Taxonomy" id="6661"/>
    <lineage>
        <taxon>Eukaryota</taxon>
        <taxon>Metazoa</taxon>
        <taxon>Ecdysozoa</taxon>
        <taxon>Arthropoda</taxon>
        <taxon>Crustacea</taxon>
        <taxon>Branchiopoda</taxon>
        <taxon>Anostraca</taxon>
        <taxon>Artemiidae</taxon>
        <taxon>Artemia</taxon>
    </lineage>
</organism>